<dbReference type="Proteomes" id="UP001341444">
    <property type="component" value="Unassembled WGS sequence"/>
</dbReference>
<reference evidence="2 3" key="1">
    <citation type="submission" date="2023-03" db="EMBL/GenBank/DDBJ databases">
        <title>Bacillus Genome Sequencing.</title>
        <authorList>
            <person name="Dunlap C."/>
        </authorList>
    </citation>
    <scope>NUCLEOTIDE SEQUENCE [LARGE SCALE GENOMIC DNA]</scope>
    <source>
        <strain evidence="2 3">B-23453</strain>
    </source>
</reference>
<sequence>MHNQLLLAIDFGGTKVAIATADLKQGILKRTEITSRNINGYKLIQRALDTAQRLLEDTKKENDLDLAAIGIGTFGVVFEDHVELAPNVEDWDKINIGEHVKDRFGNIPFSIENDVKAAALAELRKGALKGTDHGLYINFGTGISAGFTFGNQVIRGHNGAAGEIAYLLKSKQEMKGFQSNYAPFEAYASGSGLSERAKNDFGNEMTVEKLFSEAKDNPEKRTFLKDTFNEIGFQIANLAIAWNPEKIVLGGGLMHQFNTILPTIESYFQQFVPYQPKIEKAHFDRDASLFGAVELAHDLLRGKTSF</sequence>
<dbReference type="InterPro" id="IPR043129">
    <property type="entry name" value="ATPase_NBD"/>
</dbReference>
<protein>
    <submittedName>
        <fullName evidence="2">ROK family protein</fullName>
    </submittedName>
</protein>
<comment type="caution">
    <text evidence="2">The sequence shown here is derived from an EMBL/GenBank/DDBJ whole genome shotgun (WGS) entry which is preliminary data.</text>
</comment>
<gene>
    <name evidence="2" type="ORF">P4T90_11110</name>
</gene>
<evidence type="ECO:0000313" key="3">
    <source>
        <dbReference type="Proteomes" id="UP001341444"/>
    </source>
</evidence>
<dbReference type="InterPro" id="IPR000600">
    <property type="entry name" value="ROK"/>
</dbReference>
<keyword evidence="3" id="KW-1185">Reference proteome</keyword>
<dbReference type="Pfam" id="PF00480">
    <property type="entry name" value="ROK"/>
    <property type="match status" value="1"/>
</dbReference>
<dbReference type="PANTHER" id="PTHR18964:SF149">
    <property type="entry name" value="BIFUNCTIONAL UDP-N-ACETYLGLUCOSAMINE 2-EPIMERASE_N-ACETYLMANNOSAMINE KINASE"/>
    <property type="match status" value="1"/>
</dbReference>
<accession>A0ABU6MG02</accession>
<name>A0ABU6MG02_9BACI</name>
<evidence type="ECO:0000256" key="1">
    <source>
        <dbReference type="ARBA" id="ARBA00006479"/>
    </source>
</evidence>
<dbReference type="RefSeq" id="WP_066271326.1">
    <property type="nucleotide sequence ID" value="NZ_JARMAB010000013.1"/>
</dbReference>
<dbReference type="EMBL" id="JARMAB010000013">
    <property type="protein sequence ID" value="MED1203620.1"/>
    <property type="molecule type" value="Genomic_DNA"/>
</dbReference>
<organism evidence="2 3">
    <name type="scientific">Heyndrickxia acidicola</name>
    <dbReference type="NCBI Taxonomy" id="209389"/>
    <lineage>
        <taxon>Bacteria</taxon>
        <taxon>Bacillati</taxon>
        <taxon>Bacillota</taxon>
        <taxon>Bacilli</taxon>
        <taxon>Bacillales</taxon>
        <taxon>Bacillaceae</taxon>
        <taxon>Heyndrickxia</taxon>
    </lineage>
</organism>
<dbReference type="SUPFAM" id="SSF53067">
    <property type="entry name" value="Actin-like ATPase domain"/>
    <property type="match status" value="1"/>
</dbReference>
<dbReference type="PANTHER" id="PTHR18964">
    <property type="entry name" value="ROK (REPRESSOR, ORF, KINASE) FAMILY"/>
    <property type="match status" value="1"/>
</dbReference>
<comment type="similarity">
    <text evidence="1">Belongs to the ROK (NagC/XylR) family.</text>
</comment>
<dbReference type="Gene3D" id="3.30.420.40">
    <property type="match status" value="2"/>
</dbReference>
<proteinExistence type="inferred from homology"/>
<evidence type="ECO:0000313" key="2">
    <source>
        <dbReference type="EMBL" id="MED1203620.1"/>
    </source>
</evidence>